<dbReference type="InterPro" id="IPR026992">
    <property type="entry name" value="DIOX_N"/>
</dbReference>
<evidence type="ECO:0000256" key="1">
    <source>
        <dbReference type="ARBA" id="ARBA00022723"/>
    </source>
</evidence>
<keyword evidence="2" id="KW-0408">Iron</keyword>
<dbReference type="eggNOG" id="ENOG502QWIC">
    <property type="taxonomic scope" value="Eukaryota"/>
</dbReference>
<feature type="region of interest" description="Disordered" evidence="3">
    <location>
        <begin position="1"/>
        <end position="27"/>
    </location>
</feature>
<dbReference type="FunCoup" id="V4SMP2">
    <property type="interactions" value="346"/>
</dbReference>
<dbReference type="GO" id="GO:0046872">
    <property type="term" value="F:metal ion binding"/>
    <property type="evidence" value="ECO:0007669"/>
    <property type="project" value="UniProtKB-KW"/>
</dbReference>
<evidence type="ECO:0000256" key="3">
    <source>
        <dbReference type="SAM" id="MobiDB-lite"/>
    </source>
</evidence>
<organism evidence="6 7">
    <name type="scientific">Citrus clementina</name>
    <name type="common">Clementine</name>
    <name type="synonym">Citrus deliciosa x Citrus sinensis</name>
    <dbReference type="NCBI Taxonomy" id="85681"/>
    <lineage>
        <taxon>Eukaryota</taxon>
        <taxon>Viridiplantae</taxon>
        <taxon>Streptophyta</taxon>
        <taxon>Embryophyta</taxon>
        <taxon>Tracheophyta</taxon>
        <taxon>Spermatophyta</taxon>
        <taxon>Magnoliopsida</taxon>
        <taxon>eudicotyledons</taxon>
        <taxon>Gunneridae</taxon>
        <taxon>Pentapetalae</taxon>
        <taxon>rosids</taxon>
        <taxon>malvids</taxon>
        <taxon>Sapindales</taxon>
        <taxon>Rutaceae</taxon>
        <taxon>Aurantioideae</taxon>
        <taxon>Citrus</taxon>
    </lineage>
</organism>
<dbReference type="InterPro" id="IPR027443">
    <property type="entry name" value="IPNS-like_sf"/>
</dbReference>
<dbReference type="SUPFAM" id="SSF51197">
    <property type="entry name" value="Clavaminate synthase-like"/>
    <property type="match status" value="1"/>
</dbReference>
<evidence type="ECO:0000259" key="5">
    <source>
        <dbReference type="Pfam" id="PF14226"/>
    </source>
</evidence>
<dbReference type="KEGG" id="cic:CICLE_v10025849mg"/>
<name>V4SMP2_CITCL</name>
<accession>V4SMP2</accession>
<keyword evidence="7" id="KW-1185">Reference proteome</keyword>
<dbReference type="STRING" id="85681.V4SMP2"/>
<proteinExistence type="predicted"/>
<dbReference type="PANTHER" id="PTHR34945">
    <property type="entry name" value="2-OXOGLUTARATE (2OG) AND FE(II)-DEPENDENT OXYGENASE SUPERFAMILY PROTEIN"/>
    <property type="match status" value="1"/>
</dbReference>
<dbReference type="Proteomes" id="UP000030687">
    <property type="component" value="Unassembled WGS sequence"/>
</dbReference>
<sequence length="379" mass="42574">MAVSPESLPEKPLDFRAPPPSPIASGRRSCVTNDDVLTEFLEHSLRVPDLILPDKVFPRQKFIENPPSIDFQSLRSMQSDAVSKLLDSIATIGCFQLVNYGVPVEFINSTMATAGGVFGVSSEKRAAVTRSPEKPYGFEEVHGEEEENEFSEEFVWCRDESLKQEMEGVWPLGYSKFSEKIETLMLDMEKVAEKILQVVRENSERKSVNRNCMEQEQENVGSVCYLYRHCRDVPADSSSLRYDVIRMLIRGVDFSHALCLHICDGASEFHVYSKKGWVSFTPDKDAIVITAGDQIQAFGGGQLKHVIGRPIFKTDQKEDCISMAVLYSPPSIPSSSSSSSSIITYIPEKGKTISLGQQFMIAIFLTLLYHFLVYAYKKF</sequence>
<dbReference type="PANTHER" id="PTHR34945:SF8">
    <property type="entry name" value="DOWNSTREAM TARGET OF AGL15-4"/>
    <property type="match status" value="1"/>
</dbReference>
<dbReference type="OMA" id="LCIRKHR"/>
<protein>
    <recommendedName>
        <fullName evidence="5">Non-haem dioxygenase N-terminal domain-containing protein</fullName>
    </recommendedName>
</protein>
<dbReference type="Gramene" id="ESR40125">
    <property type="protein sequence ID" value="ESR40125"/>
    <property type="gene ID" value="CICLE_v10025849mg"/>
</dbReference>
<dbReference type="AlphaFoldDB" id="V4SMP2"/>
<dbReference type="OrthoDB" id="1928184at2759"/>
<gene>
    <name evidence="6" type="ORF">CICLE_v10025849mg</name>
</gene>
<evidence type="ECO:0000313" key="6">
    <source>
        <dbReference type="EMBL" id="ESR40125.1"/>
    </source>
</evidence>
<evidence type="ECO:0000256" key="2">
    <source>
        <dbReference type="ARBA" id="ARBA00023004"/>
    </source>
</evidence>
<dbReference type="EMBL" id="KI536925">
    <property type="protein sequence ID" value="ESR40125.1"/>
    <property type="molecule type" value="Genomic_DNA"/>
</dbReference>
<keyword evidence="4" id="KW-0472">Membrane</keyword>
<dbReference type="Gene3D" id="2.60.120.330">
    <property type="entry name" value="B-lactam Antibiotic, Isopenicillin N Synthase, Chain"/>
    <property type="match status" value="1"/>
</dbReference>
<evidence type="ECO:0000256" key="4">
    <source>
        <dbReference type="SAM" id="Phobius"/>
    </source>
</evidence>
<reference evidence="6 7" key="1">
    <citation type="submission" date="2013-10" db="EMBL/GenBank/DDBJ databases">
        <authorList>
            <consortium name="International Citrus Genome Consortium"/>
            <person name="Jenkins J."/>
            <person name="Schmutz J."/>
            <person name="Prochnik S."/>
            <person name="Rokhsar D."/>
            <person name="Gmitter F."/>
            <person name="Ollitrault P."/>
            <person name="Machado M."/>
            <person name="Talon M."/>
            <person name="Wincker P."/>
            <person name="Jaillon O."/>
            <person name="Morgante M."/>
        </authorList>
    </citation>
    <scope>NUCLEOTIDE SEQUENCE</scope>
    <source>
        <strain evidence="7">cv. Clemenules</strain>
    </source>
</reference>
<evidence type="ECO:0000313" key="7">
    <source>
        <dbReference type="Proteomes" id="UP000030687"/>
    </source>
</evidence>
<keyword evidence="4" id="KW-1133">Transmembrane helix</keyword>
<dbReference type="InParanoid" id="V4SMP2"/>
<dbReference type="Pfam" id="PF14226">
    <property type="entry name" value="DIOX_N"/>
    <property type="match status" value="1"/>
</dbReference>
<feature type="domain" description="Non-haem dioxygenase N-terminal" evidence="5">
    <location>
        <begin position="67"/>
        <end position="152"/>
    </location>
</feature>
<keyword evidence="4" id="KW-0812">Transmembrane</keyword>
<feature type="transmembrane region" description="Helical" evidence="4">
    <location>
        <begin position="359"/>
        <end position="376"/>
    </location>
</feature>
<keyword evidence="1" id="KW-0479">Metal-binding</keyword>